<dbReference type="Gene3D" id="3.30.428.10">
    <property type="entry name" value="HIT-like"/>
    <property type="match status" value="1"/>
</dbReference>
<dbReference type="GO" id="GO:0000340">
    <property type="term" value="F:RNA 7-methylguanosine cap binding"/>
    <property type="evidence" value="ECO:0007669"/>
    <property type="project" value="TreeGrafter"/>
</dbReference>
<dbReference type="GO" id="GO:0000290">
    <property type="term" value="P:deadenylation-dependent decapping of nuclear-transcribed mRNA"/>
    <property type="evidence" value="ECO:0007669"/>
    <property type="project" value="InterPro"/>
</dbReference>
<dbReference type="PIRSF" id="PIRSF028973">
    <property type="entry name" value="Scavenger_mRNA_decap_enz"/>
    <property type="match status" value="1"/>
</dbReference>
<comment type="catalytic activity">
    <reaction evidence="9">
        <text>a 5'-end (N(7)-methyl 5'-triphosphoguanosine)-ribonucleoside in mRNA + H2O = N(7)-methyl-GMP + a 5'-end diphospho-ribonucleoside in mRNA + 2 H(+)</text>
        <dbReference type="Rhea" id="RHEA:65388"/>
        <dbReference type="Rhea" id="RHEA-COMP:17165"/>
        <dbReference type="Rhea" id="RHEA-COMP:17167"/>
        <dbReference type="ChEBI" id="CHEBI:15377"/>
        <dbReference type="ChEBI" id="CHEBI:15378"/>
        <dbReference type="ChEBI" id="CHEBI:58285"/>
        <dbReference type="ChEBI" id="CHEBI:156461"/>
        <dbReference type="ChEBI" id="CHEBI:167616"/>
        <dbReference type="EC" id="3.6.1.59"/>
    </reaction>
</comment>
<keyword evidence="13" id="KW-1185">Reference proteome</keyword>
<dbReference type="InterPro" id="IPR036265">
    <property type="entry name" value="HIT-like_sf"/>
</dbReference>
<dbReference type="Proteomes" id="UP000292702">
    <property type="component" value="Unassembled WGS sequence"/>
</dbReference>
<evidence type="ECO:0000256" key="5">
    <source>
        <dbReference type="ARBA" id="ARBA00022801"/>
    </source>
</evidence>
<evidence type="ECO:0000256" key="10">
    <source>
        <dbReference type="PIRSR" id="PIRSR028973-1"/>
    </source>
</evidence>
<dbReference type="EC" id="3.6.1.59" evidence="3"/>
<dbReference type="STRING" id="92696.A0A4R0RMA4"/>
<dbReference type="AlphaFoldDB" id="A0A4R0RMA4"/>
<protein>
    <recommendedName>
        <fullName evidence="4">m7GpppX diphosphatase</fullName>
        <ecNumber evidence="3">3.6.1.59</ecNumber>
    </recommendedName>
    <alternativeName>
        <fullName evidence="8">Decapping scavenger enzyme</fullName>
    </alternativeName>
    <alternativeName>
        <fullName evidence="7">Scavenger mRNA-decapping enzyme DcpS</fullName>
    </alternativeName>
</protein>
<proteinExistence type="inferred from homology"/>
<dbReference type="EMBL" id="RWJN01000074">
    <property type="protein sequence ID" value="TCD68153.1"/>
    <property type="molecule type" value="Genomic_DNA"/>
</dbReference>
<dbReference type="GO" id="GO:0000932">
    <property type="term" value="C:P-body"/>
    <property type="evidence" value="ECO:0007669"/>
    <property type="project" value="TreeGrafter"/>
</dbReference>
<dbReference type="PANTHER" id="PTHR12978">
    <property type="entry name" value="HISTIDINE TRIAD HIT PROTEIN MEMBER"/>
    <property type="match status" value="1"/>
</dbReference>
<feature type="binding site" evidence="11">
    <location>
        <position position="162"/>
    </location>
    <ligand>
        <name>substrate</name>
    </ligand>
</feature>
<dbReference type="GO" id="GO:0005634">
    <property type="term" value="C:nucleus"/>
    <property type="evidence" value="ECO:0007669"/>
    <property type="project" value="UniProtKB-SubCell"/>
</dbReference>
<dbReference type="Gene3D" id="3.30.200.40">
    <property type="entry name" value="Scavenger mRNA decapping enzyme, N-terminal domain"/>
    <property type="match status" value="1"/>
</dbReference>
<reference evidence="12 13" key="1">
    <citation type="submission" date="2018-11" db="EMBL/GenBank/DDBJ databases">
        <title>Genome assembly of Steccherinum ochraceum LE-BIN_3174, the white-rot fungus of the Steccherinaceae family (The Residual Polyporoid clade, Polyporales, Basidiomycota).</title>
        <authorList>
            <person name="Fedorova T.V."/>
            <person name="Glazunova O.A."/>
            <person name="Landesman E.O."/>
            <person name="Moiseenko K.V."/>
            <person name="Psurtseva N.V."/>
            <person name="Savinova O.S."/>
            <person name="Shakhova N.V."/>
            <person name="Tyazhelova T.V."/>
            <person name="Vasina D.V."/>
        </authorList>
    </citation>
    <scope>NUCLEOTIDE SEQUENCE [LARGE SCALE GENOMIC DNA]</scope>
    <source>
        <strain evidence="12 13">LE-BIN_3174</strain>
    </source>
</reference>
<evidence type="ECO:0000256" key="4">
    <source>
        <dbReference type="ARBA" id="ARBA00015636"/>
    </source>
</evidence>
<evidence type="ECO:0000256" key="11">
    <source>
        <dbReference type="PIRSR" id="PIRSR028973-2"/>
    </source>
</evidence>
<evidence type="ECO:0000256" key="1">
    <source>
        <dbReference type="ARBA" id="ARBA00004123"/>
    </source>
</evidence>
<evidence type="ECO:0000256" key="7">
    <source>
        <dbReference type="ARBA" id="ARBA00029885"/>
    </source>
</evidence>
<keyword evidence="6" id="KW-0539">Nucleus</keyword>
<name>A0A4R0RMA4_9APHY</name>
<dbReference type="FunFam" id="3.30.428.10:FF:000006">
    <property type="entry name" value="m7GpppX diphosphatase"/>
    <property type="match status" value="1"/>
</dbReference>
<accession>A0A4R0RMA4</accession>
<evidence type="ECO:0000313" key="13">
    <source>
        <dbReference type="Proteomes" id="UP000292702"/>
    </source>
</evidence>
<comment type="similarity">
    <text evidence="2">Belongs to the HIT family.</text>
</comment>
<feature type="binding site" evidence="11">
    <location>
        <position position="182"/>
    </location>
    <ligand>
        <name>substrate</name>
    </ligand>
</feature>
<dbReference type="InterPro" id="IPR011145">
    <property type="entry name" value="Scavenger_mRNA_decap_enz_N"/>
</dbReference>
<evidence type="ECO:0000256" key="3">
    <source>
        <dbReference type="ARBA" id="ARBA00012520"/>
    </source>
</evidence>
<feature type="active site" description="Nucleophile" evidence="10">
    <location>
        <position position="254"/>
    </location>
</feature>
<evidence type="ECO:0000313" key="12">
    <source>
        <dbReference type="EMBL" id="TCD68153.1"/>
    </source>
</evidence>
<dbReference type="Pfam" id="PF05652">
    <property type="entry name" value="DcpS"/>
    <property type="match status" value="1"/>
</dbReference>
<feature type="binding site" evidence="11">
    <location>
        <position position="184"/>
    </location>
    <ligand>
        <name>substrate</name>
    </ligand>
</feature>
<evidence type="ECO:0000256" key="6">
    <source>
        <dbReference type="ARBA" id="ARBA00023242"/>
    </source>
</evidence>
<evidence type="ECO:0000256" key="9">
    <source>
        <dbReference type="ARBA" id="ARBA00048222"/>
    </source>
</evidence>
<keyword evidence="5" id="KW-0378">Hydrolase</keyword>
<dbReference type="OrthoDB" id="10264956at2759"/>
<evidence type="ECO:0000256" key="2">
    <source>
        <dbReference type="ARBA" id="ARBA00010208"/>
    </source>
</evidence>
<feature type="binding site" evidence="11">
    <location>
        <begin position="245"/>
        <end position="256"/>
    </location>
    <ligand>
        <name>substrate</name>
    </ligand>
</feature>
<comment type="subcellular location">
    <subcellularLocation>
        <location evidence="1">Nucleus</location>
    </subcellularLocation>
</comment>
<comment type="caution">
    <text evidence="12">The sequence shown here is derived from an EMBL/GenBank/DDBJ whole genome shotgun (WGS) entry which is preliminary data.</text>
</comment>
<organism evidence="12 13">
    <name type="scientific">Steccherinum ochraceum</name>
    <dbReference type="NCBI Taxonomy" id="92696"/>
    <lineage>
        <taxon>Eukaryota</taxon>
        <taxon>Fungi</taxon>
        <taxon>Dikarya</taxon>
        <taxon>Basidiomycota</taxon>
        <taxon>Agaricomycotina</taxon>
        <taxon>Agaricomycetes</taxon>
        <taxon>Polyporales</taxon>
        <taxon>Steccherinaceae</taxon>
        <taxon>Steccherinum</taxon>
    </lineage>
</organism>
<dbReference type="Pfam" id="PF11969">
    <property type="entry name" value="DcpS_C"/>
    <property type="match status" value="1"/>
</dbReference>
<gene>
    <name evidence="12" type="ORF">EIP91_011431</name>
</gene>
<dbReference type="GO" id="GO:0140932">
    <property type="term" value="F:5'-(N(7)-methyl 5'-triphosphoguanosine)-[mRNA] diphosphatase activity"/>
    <property type="evidence" value="ECO:0007669"/>
    <property type="project" value="UniProtKB-EC"/>
</dbReference>
<dbReference type="PANTHER" id="PTHR12978:SF0">
    <property type="entry name" value="M7GPPPX DIPHOSPHATASE"/>
    <property type="match status" value="1"/>
</dbReference>
<dbReference type="SUPFAM" id="SSF102860">
    <property type="entry name" value="mRNA decapping enzyme DcpS N-terminal domain"/>
    <property type="match status" value="1"/>
</dbReference>
<dbReference type="InterPro" id="IPR008594">
    <property type="entry name" value="DcpS/DCS2"/>
</dbReference>
<evidence type="ECO:0000256" key="8">
    <source>
        <dbReference type="ARBA" id="ARBA00030609"/>
    </source>
</evidence>
<sequence length="319" mass="36254">MMDLELLQTFQFERILNDDPATHSITVLGALAQHTDEGHGARTAILRIEKLPLPSAIAEDPASSLSKFNATEHTDIYSWGSGWLKPDPDRPDVKINIIHPATEVHIRKVDAFCVAYTHYSKQELRMVQETPELYERIVKPYISAFPTSRIQWVYDILSGKSEADKVLFRNPDPDQGFVILPDMKWDLTTLGSLYLVAIVLTKEIKSLRDLRKRHLSMLKSIRSEATRIVAEKWGLRDGSLRCYIHYQPSYYHFHVHIVHVNYVGSMGSTVGQAHLLDDIISLLELDPEDGPSILERMTFTYALGEQHGLYKGMVAAQKS</sequence>
<dbReference type="SUPFAM" id="SSF54197">
    <property type="entry name" value="HIT-like"/>
    <property type="match status" value="1"/>
</dbReference>
<feature type="binding site" evidence="11">
    <location>
        <position position="152"/>
    </location>
    <ligand>
        <name>substrate</name>
    </ligand>
</feature>